<sequence>MKDVPLRIWPLCWHVRRRAYMALPLLHRNNALNPAPPNLSDEESILVRRLKGILSTSRAIRNLIEEWLVEANLSPASRGMP</sequence>
<protein>
    <submittedName>
        <fullName evidence="1">Uncharacterized protein</fullName>
    </submittedName>
</protein>
<dbReference type="Proteomes" id="UP000287651">
    <property type="component" value="Unassembled WGS sequence"/>
</dbReference>
<proteinExistence type="predicted"/>
<gene>
    <name evidence="1" type="ORF">B296_00041316</name>
</gene>
<dbReference type="AlphaFoldDB" id="A0A426Z1W5"/>
<accession>A0A426Z1W5</accession>
<comment type="caution">
    <text evidence="1">The sequence shown here is derived from an EMBL/GenBank/DDBJ whole genome shotgun (WGS) entry which is preliminary data.</text>
</comment>
<evidence type="ECO:0000313" key="2">
    <source>
        <dbReference type="Proteomes" id="UP000287651"/>
    </source>
</evidence>
<reference evidence="1 2" key="1">
    <citation type="journal article" date="2014" name="Agronomy (Basel)">
        <title>A Draft Genome Sequence for Ensete ventricosum, the Drought-Tolerant Tree Against Hunger.</title>
        <authorList>
            <person name="Harrison J."/>
            <person name="Moore K.A."/>
            <person name="Paszkiewicz K."/>
            <person name="Jones T."/>
            <person name="Grant M."/>
            <person name="Ambacheew D."/>
            <person name="Muzemil S."/>
            <person name="Studholme D.J."/>
        </authorList>
    </citation>
    <scope>NUCLEOTIDE SEQUENCE [LARGE SCALE GENOMIC DNA]</scope>
</reference>
<dbReference type="EMBL" id="AMZH03008930">
    <property type="protein sequence ID" value="RRT57941.1"/>
    <property type="molecule type" value="Genomic_DNA"/>
</dbReference>
<evidence type="ECO:0000313" key="1">
    <source>
        <dbReference type="EMBL" id="RRT57941.1"/>
    </source>
</evidence>
<name>A0A426Z1W5_ENSVE</name>
<organism evidence="1 2">
    <name type="scientific">Ensete ventricosum</name>
    <name type="common">Abyssinian banana</name>
    <name type="synonym">Musa ensete</name>
    <dbReference type="NCBI Taxonomy" id="4639"/>
    <lineage>
        <taxon>Eukaryota</taxon>
        <taxon>Viridiplantae</taxon>
        <taxon>Streptophyta</taxon>
        <taxon>Embryophyta</taxon>
        <taxon>Tracheophyta</taxon>
        <taxon>Spermatophyta</taxon>
        <taxon>Magnoliopsida</taxon>
        <taxon>Liliopsida</taxon>
        <taxon>Zingiberales</taxon>
        <taxon>Musaceae</taxon>
        <taxon>Ensete</taxon>
    </lineage>
</organism>